<gene>
    <name evidence="9" type="ORF">A2870_02220</name>
</gene>
<dbReference type="PROSITE" id="PS50165">
    <property type="entry name" value="UVRC"/>
    <property type="match status" value="1"/>
</dbReference>
<evidence type="ECO:0008006" key="11">
    <source>
        <dbReference type="Google" id="ProtNLM"/>
    </source>
</evidence>
<evidence type="ECO:0000256" key="3">
    <source>
        <dbReference type="ARBA" id="ARBA00022769"/>
    </source>
</evidence>
<dbReference type="FunFam" id="3.40.1440.10:FF:000001">
    <property type="entry name" value="UvrABC system protein C"/>
    <property type="match status" value="1"/>
</dbReference>
<dbReference type="InterPro" id="IPR035901">
    <property type="entry name" value="GIY-YIG_endonuc_sf"/>
</dbReference>
<feature type="domain" description="UVR" evidence="6">
    <location>
        <begin position="197"/>
        <end position="232"/>
    </location>
</feature>
<dbReference type="SMART" id="SM00465">
    <property type="entry name" value="GIYc"/>
    <property type="match status" value="1"/>
</dbReference>
<evidence type="ECO:0000256" key="2">
    <source>
        <dbReference type="ARBA" id="ARBA00022763"/>
    </source>
</evidence>
<dbReference type="InterPro" id="IPR001943">
    <property type="entry name" value="UVR_dom"/>
</dbReference>
<dbReference type="Pfam" id="PF02151">
    <property type="entry name" value="UVR"/>
    <property type="match status" value="1"/>
</dbReference>
<evidence type="ECO:0000313" key="9">
    <source>
        <dbReference type="EMBL" id="OGD87337.1"/>
    </source>
</evidence>
<keyword evidence="1" id="KW-0963">Cytoplasm</keyword>
<keyword evidence="4" id="KW-0267">Excision nuclease</keyword>
<comment type="caution">
    <text evidence="9">The sequence shown here is derived from an EMBL/GenBank/DDBJ whole genome shotgun (WGS) entry which is preliminary data.</text>
</comment>
<dbReference type="InterPro" id="IPR038476">
    <property type="entry name" value="UvrC_RNase_H_dom_sf"/>
</dbReference>
<feature type="domain" description="UvrC family homology region profile" evidence="8">
    <location>
        <begin position="255"/>
        <end position="350"/>
    </location>
</feature>
<dbReference type="GO" id="GO:0009380">
    <property type="term" value="C:excinuclease repair complex"/>
    <property type="evidence" value="ECO:0007669"/>
    <property type="project" value="TreeGrafter"/>
</dbReference>
<dbReference type="InterPro" id="IPR000305">
    <property type="entry name" value="GIY-YIG_endonuc"/>
</dbReference>
<dbReference type="GO" id="GO:0009381">
    <property type="term" value="F:excinuclease ABC activity"/>
    <property type="evidence" value="ECO:0007669"/>
    <property type="project" value="InterPro"/>
</dbReference>
<keyword evidence="3" id="KW-0228">DNA excision</keyword>
<dbReference type="STRING" id="1797711.A2870_02220"/>
<evidence type="ECO:0000256" key="1">
    <source>
        <dbReference type="ARBA" id="ARBA00022490"/>
    </source>
</evidence>
<dbReference type="PROSITE" id="PS50151">
    <property type="entry name" value="UVR"/>
    <property type="match status" value="1"/>
</dbReference>
<keyword evidence="2" id="KW-0227">DNA damage</keyword>
<keyword evidence="5" id="KW-0234">DNA repair</keyword>
<dbReference type="Pfam" id="PF01541">
    <property type="entry name" value="GIY-YIG"/>
    <property type="match status" value="1"/>
</dbReference>
<dbReference type="PROSITE" id="PS50164">
    <property type="entry name" value="GIY_YIG"/>
    <property type="match status" value="1"/>
</dbReference>
<protein>
    <recommendedName>
        <fullName evidence="11">Excinuclease ABC subunit C</fullName>
    </recommendedName>
</protein>
<dbReference type="PANTHER" id="PTHR30562">
    <property type="entry name" value="UVRC/OXIDOREDUCTASE"/>
    <property type="match status" value="1"/>
</dbReference>
<evidence type="ECO:0000256" key="4">
    <source>
        <dbReference type="ARBA" id="ARBA00022881"/>
    </source>
</evidence>
<sequence length="420" mass="48570">MTDTLKKRIKKLPNTPGIYKFYDASGHLLYVGKSISVKKRVASYFSQKNLGPKTDLLVSKITEVKYIKVFSEFEAILLEAELIRNHQPFFNIEAKDDKSPIYIKISTGPIPLISLVRKEKPKRGIAIYGPFPSQKVAKDILRLVRRIFPFCHHKNQKKPCLYVHLGLCPFPYESEEAMKKYRGTIAKIKHLLSGKSKLLIRQLTAQMKKASKLQKFEEANIAKEQIEKLQYITTTYHAPAEFLEQPTLVDDLTLKKLEEMQKVLELEKIPRRIECYDISNISGTNATGSMVVFTNGKPDKGEYRRFKIKYTQRPDDFEMHREVMARRIKNDWPAPDLMIIDGGRGQLNAALSQISKYKYRTKVIALAKKLEEIYTPDKISPIILTKENPARQLAQAIRDEAHRFAITYHRLLRSKKFLQS</sequence>
<reference evidence="9 10" key="1">
    <citation type="journal article" date="2016" name="Nat. Commun.">
        <title>Thousands of microbial genomes shed light on interconnected biogeochemical processes in an aquifer system.</title>
        <authorList>
            <person name="Anantharaman K."/>
            <person name="Brown C.T."/>
            <person name="Hug L.A."/>
            <person name="Sharon I."/>
            <person name="Castelle C.J."/>
            <person name="Probst A.J."/>
            <person name="Thomas B.C."/>
            <person name="Singh A."/>
            <person name="Wilkins M.J."/>
            <person name="Karaoz U."/>
            <person name="Brodie E.L."/>
            <person name="Williams K.H."/>
            <person name="Hubbard S.S."/>
            <person name="Banfield J.F."/>
        </authorList>
    </citation>
    <scope>NUCLEOTIDE SEQUENCE [LARGE SCALE GENOMIC DNA]</scope>
</reference>
<dbReference type="GO" id="GO:0006289">
    <property type="term" value="P:nucleotide-excision repair"/>
    <property type="evidence" value="ECO:0007669"/>
    <property type="project" value="InterPro"/>
</dbReference>
<evidence type="ECO:0000259" key="7">
    <source>
        <dbReference type="PROSITE" id="PS50164"/>
    </source>
</evidence>
<organism evidence="9 10">
    <name type="scientific">Candidatus Curtissbacteria bacterium RIFCSPHIGHO2_01_FULL_41_11</name>
    <dbReference type="NCBI Taxonomy" id="1797711"/>
    <lineage>
        <taxon>Bacteria</taxon>
        <taxon>Candidatus Curtissiibacteriota</taxon>
    </lineage>
</organism>
<dbReference type="SUPFAM" id="SSF82771">
    <property type="entry name" value="GIY-YIG endonuclease"/>
    <property type="match status" value="1"/>
</dbReference>
<dbReference type="InterPro" id="IPR047296">
    <property type="entry name" value="GIY-YIG_UvrC_Cho"/>
</dbReference>
<dbReference type="AlphaFoldDB" id="A0A1F5G664"/>
<dbReference type="EMBL" id="MFAZ01000015">
    <property type="protein sequence ID" value="OGD87337.1"/>
    <property type="molecule type" value="Genomic_DNA"/>
</dbReference>
<proteinExistence type="predicted"/>
<evidence type="ECO:0000313" key="10">
    <source>
        <dbReference type="Proteomes" id="UP000179102"/>
    </source>
</evidence>
<accession>A0A1F5G664</accession>
<dbReference type="SUPFAM" id="SSF46600">
    <property type="entry name" value="C-terminal UvrC-binding domain of UvrB"/>
    <property type="match status" value="1"/>
</dbReference>
<feature type="domain" description="GIY-YIG" evidence="7">
    <location>
        <begin position="14"/>
        <end position="92"/>
    </location>
</feature>
<evidence type="ECO:0000259" key="6">
    <source>
        <dbReference type="PROSITE" id="PS50151"/>
    </source>
</evidence>
<dbReference type="Gene3D" id="3.40.1440.10">
    <property type="entry name" value="GIY-YIG endonuclease"/>
    <property type="match status" value="1"/>
</dbReference>
<dbReference type="PANTHER" id="PTHR30562:SF1">
    <property type="entry name" value="UVRABC SYSTEM PROTEIN C"/>
    <property type="match status" value="1"/>
</dbReference>
<dbReference type="InterPro" id="IPR036876">
    <property type="entry name" value="UVR_dom_sf"/>
</dbReference>
<evidence type="ECO:0000259" key="8">
    <source>
        <dbReference type="PROSITE" id="PS50165"/>
    </source>
</evidence>
<dbReference type="CDD" id="cd10434">
    <property type="entry name" value="GIY-YIG_UvrC_Cho"/>
    <property type="match status" value="1"/>
</dbReference>
<evidence type="ECO:0000256" key="5">
    <source>
        <dbReference type="ARBA" id="ARBA00023204"/>
    </source>
</evidence>
<name>A0A1F5G664_9BACT</name>
<dbReference type="InterPro" id="IPR001162">
    <property type="entry name" value="UvrC_RNase_H_dom"/>
</dbReference>
<dbReference type="Gene3D" id="3.30.420.340">
    <property type="entry name" value="UvrC, RNAse H endonuclease domain"/>
    <property type="match status" value="1"/>
</dbReference>
<dbReference type="InterPro" id="IPR050066">
    <property type="entry name" value="UvrABC_protein_C"/>
</dbReference>
<dbReference type="Proteomes" id="UP000179102">
    <property type="component" value="Unassembled WGS sequence"/>
</dbReference>
<dbReference type="Pfam" id="PF08459">
    <property type="entry name" value="UvrC_RNaseH_dom"/>
    <property type="match status" value="1"/>
</dbReference>